<organism evidence="5 6">
    <name type="scientific">Microbacterium oxydans</name>
    <dbReference type="NCBI Taxonomy" id="82380"/>
    <lineage>
        <taxon>Bacteria</taxon>
        <taxon>Bacillati</taxon>
        <taxon>Actinomycetota</taxon>
        <taxon>Actinomycetes</taxon>
        <taxon>Micrococcales</taxon>
        <taxon>Microbacteriaceae</taxon>
        <taxon>Microbacterium</taxon>
    </lineage>
</organism>
<comment type="caution">
    <text evidence="5">The sequence shown here is derived from an EMBL/GenBank/DDBJ whole genome shotgun (WGS) entry which is preliminary data.</text>
</comment>
<accession>A0A0F0KZI9</accession>
<dbReference type="InterPro" id="IPR056639">
    <property type="entry name" value="DUF7737"/>
</dbReference>
<dbReference type="EMBL" id="JYIV01000012">
    <property type="protein sequence ID" value="KJL26288.1"/>
    <property type="molecule type" value="Genomic_DNA"/>
</dbReference>
<feature type="domain" description="DUF5724" evidence="3">
    <location>
        <begin position="847"/>
        <end position="1201"/>
    </location>
</feature>
<dbReference type="RefSeq" id="WP_045262239.1">
    <property type="nucleotide sequence ID" value="NZ_JYIV01000012.1"/>
</dbReference>
<name>A0A0F0KZI9_9MICO</name>
<feature type="region of interest" description="Disordered" evidence="1">
    <location>
        <begin position="541"/>
        <end position="586"/>
    </location>
</feature>
<dbReference type="OrthoDB" id="9763697at2"/>
<reference evidence="5 6" key="1">
    <citation type="submission" date="2015-02" db="EMBL/GenBank/DDBJ databases">
        <title>Draft genome sequences of ten Microbacterium spp. with emphasis on heavy metal contaminated environments.</title>
        <authorList>
            <person name="Corretto E."/>
        </authorList>
    </citation>
    <scope>NUCLEOTIDE SEQUENCE [LARGE SCALE GENOMIC DNA]</scope>
    <source>
        <strain evidence="5 6">BEL163</strain>
    </source>
</reference>
<feature type="domain" description="DUF4132" evidence="2">
    <location>
        <begin position="1241"/>
        <end position="1416"/>
    </location>
</feature>
<evidence type="ECO:0000259" key="4">
    <source>
        <dbReference type="Pfam" id="PF24879"/>
    </source>
</evidence>
<feature type="domain" description="DUF7737" evidence="4">
    <location>
        <begin position="1507"/>
        <end position="1607"/>
    </location>
</feature>
<dbReference type="InterPro" id="IPR043782">
    <property type="entry name" value="DUF5724"/>
</dbReference>
<dbReference type="InterPro" id="IPR025406">
    <property type="entry name" value="DUF4132"/>
</dbReference>
<evidence type="ECO:0000259" key="2">
    <source>
        <dbReference type="Pfam" id="PF13569"/>
    </source>
</evidence>
<dbReference type="Pfam" id="PF18991">
    <property type="entry name" value="DUF5724"/>
    <property type="match status" value="2"/>
</dbReference>
<evidence type="ECO:0000313" key="5">
    <source>
        <dbReference type="EMBL" id="KJL26288.1"/>
    </source>
</evidence>
<sequence length="1609" mass="175553">MLTAEQANVELQKNCSCDHKGRSPIRASGILAPRLAQRIAENLNDRSGDYDAVVREGIAQTAVVLATELDQLPDGKLRKVLLALCPPLGTELAAWWEQARSGASADSLSSRWATLVTLLRHVTHFPQPVEWQATWLLYFGEYTPLGAVFASVLDAGNSEVRRILIDSIEGTHPIGGPSREGYRALLAAHDPAAWELVGRQLREAGRAEGLRQTILEAAPAGHPDAFAMLLELIVDNDLVRFSSTIHALSGWTRETLDTRRSAQAAEALATLARVTRNPLSVEQLRTGSPTDAFLGLWALALRDVEATIAAASVLLAEPDAGKRLAAARMLVILARPSAAEVLVTAFADEDFAVLRTALGAWWVDGGLVRGPAPLSETALSALRMRVDQVGAAQNVDTGILAPRIEALKRSDIVDLLTAASGPDDIDLTIASADARRYAVAKFAKDPATYRAELFTLALDVSWHVRTSARVALEVDEITGEEALLLEKALTRTTDDIRKTALQLLQKQGPDAVEATLARLRAGKPEQRRAADELAQLAGLSESGAGVVPAPSTSPTEPAVEAAAGEPTGALGSDAKTPETTTAAASGNAHLPVLLRYSVEDRTPAVRPVAPPASRWAIYHPGARRIWQSLGAWLDEHTSVEVHTSGGVELLSNLKGIARNEDGSMPLETLVEPWWERTRADLVDGGVELDLLRLLSAGSGPLARQVIGDLGEETNPSTRSLRISLIEHLARRERRSTWMEPVLDLIDLEASQLPVEELIGPRNVQIVSNRHAGVDPRESAGAIRSALGSLDPAVLDDGQLDRLWRTLRFIDEPEGAVDQWGGERIELSPSTRWHPAAVVVDQPFRFRPPLRFVIEAFERGIASRADLIDHVVTHPSRNCELNVVERDPLGLFSAITSATPQVRRLVEQVQRAVIDLELPRGEFATPYSVMAMALQRATGAESLVAVLQALGRRPFVRRDLYVSDREGVLSHLVRIHSPAADETVESVARAFAGSKIPESRIIETAMYAPQWAELFEQHLGWPGFASAVWWIHAHTPLDGYEIKRWIRAERASEIHRRTPVTDEDRELGSADVAWFARMHAELGDDRLDRVLKAAKYASTAGQQKQAELFANVLRGRTGEDELLTRMHEKRHQDAVRAYGLLPLSGDPDEILRRYEVLRGFVRSGKTSGPQRRAAETAAVHTALENLARAAGYRDPQRLTWAMEARTAADLSSGPVTAVDGDVTVSLSIDDLGMPVVAVELAGKTLAAVPAKSRKVEAIAALTLRARELKKQAQRMRESLEAACVLGDVIDAEELSLLQSHPILGRMLPELVMVDGEGRAGFLSAGGDELILADESVIRAVGGLRIAHPLDLLTSGDWPDLQHVVMTRGRPQPFKQLFRELYVLNENEQVEQGISSRRYVGHQLDSRRAAGLFAARGWVRDYGFGYERTFHNERIIAFCNTSGGWGTAAEVEEAVTDDVRFGHVGSHRAIPLSEVPPRVFSETMRDLDLVVSVAHVSGVDPQASESSIELRRRIVEETCRLLGLDNVEIDGHHVRIKGALGTYSVHLGSGIVHRIPGNTLFIIPVSAQHRGRVFLPFVDDDPRTAEIVSKVVMLSSDDKIKDPTILSQLVH</sequence>
<evidence type="ECO:0008006" key="7">
    <source>
        <dbReference type="Google" id="ProtNLM"/>
    </source>
</evidence>
<gene>
    <name evidence="5" type="ORF">RN51_00263</name>
</gene>
<evidence type="ECO:0000256" key="1">
    <source>
        <dbReference type="SAM" id="MobiDB-lite"/>
    </source>
</evidence>
<dbReference type="Pfam" id="PF13569">
    <property type="entry name" value="DUF4132"/>
    <property type="match status" value="1"/>
</dbReference>
<dbReference type="Pfam" id="PF24879">
    <property type="entry name" value="DUF7737"/>
    <property type="match status" value="1"/>
</dbReference>
<evidence type="ECO:0000259" key="3">
    <source>
        <dbReference type="Pfam" id="PF18991"/>
    </source>
</evidence>
<proteinExistence type="predicted"/>
<evidence type="ECO:0000313" key="6">
    <source>
        <dbReference type="Proteomes" id="UP000033725"/>
    </source>
</evidence>
<feature type="domain" description="DUF5724" evidence="3">
    <location>
        <begin position="138"/>
        <end position="356"/>
    </location>
</feature>
<dbReference type="PATRIC" id="fig|82380.10.peg.263"/>
<protein>
    <recommendedName>
        <fullName evidence="7">DUF4132 domain-containing protein</fullName>
    </recommendedName>
</protein>
<dbReference type="Proteomes" id="UP000033725">
    <property type="component" value="Unassembled WGS sequence"/>
</dbReference>